<comment type="caution">
    <text evidence="2">The sequence shown here is derived from an EMBL/GenBank/DDBJ whole genome shotgun (WGS) entry which is preliminary data.</text>
</comment>
<dbReference type="PANTHER" id="PTHR19944">
    <property type="entry name" value="MHC CLASS II-RELATED"/>
    <property type="match status" value="1"/>
</dbReference>
<evidence type="ECO:0000313" key="3">
    <source>
        <dbReference type="Proteomes" id="UP000534930"/>
    </source>
</evidence>
<dbReference type="InterPro" id="IPR007110">
    <property type="entry name" value="Ig-like_dom"/>
</dbReference>
<sequence length="106" mass="11015">GIPVVSVFPLFPPIPGEPNALVCLVQNIFPPALDIGWALAGAVATPGVTHGPFTPTAELTFVAFSRIPVVPAPGDVHACVVTSRKDNATTVAYWVAPDTALDEQLD</sequence>
<feature type="non-terminal residue" evidence="2">
    <location>
        <position position="106"/>
    </location>
</feature>
<dbReference type="PROSITE" id="PS50835">
    <property type="entry name" value="IG_LIKE"/>
    <property type="match status" value="1"/>
</dbReference>
<dbReference type="EMBL" id="VWZQ01007726">
    <property type="protein sequence ID" value="NXH31288.1"/>
    <property type="molecule type" value="Genomic_DNA"/>
</dbReference>
<dbReference type="Pfam" id="PF07654">
    <property type="entry name" value="C1-set"/>
    <property type="match status" value="1"/>
</dbReference>
<proteinExistence type="predicted"/>
<gene>
    <name evidence="2" type="primary">H2dma</name>
    <name evidence="2" type="ORF">MYIHEB_R15693</name>
</gene>
<dbReference type="Proteomes" id="UP000534930">
    <property type="component" value="Unassembled WGS sequence"/>
</dbReference>
<dbReference type="SMART" id="SM00407">
    <property type="entry name" value="IGc1"/>
    <property type="match status" value="1"/>
</dbReference>
<dbReference type="SUPFAM" id="SSF48726">
    <property type="entry name" value="Immunoglobulin"/>
    <property type="match status" value="1"/>
</dbReference>
<dbReference type="AlphaFoldDB" id="A0A7K9IZK7"/>
<feature type="non-terminal residue" evidence="2">
    <location>
        <position position="1"/>
    </location>
</feature>
<organism evidence="2 3">
    <name type="scientific">Myiagra hebetior</name>
    <dbReference type="NCBI Taxonomy" id="381031"/>
    <lineage>
        <taxon>Eukaryota</taxon>
        <taxon>Metazoa</taxon>
        <taxon>Chordata</taxon>
        <taxon>Craniata</taxon>
        <taxon>Vertebrata</taxon>
        <taxon>Euteleostomi</taxon>
        <taxon>Archelosauria</taxon>
        <taxon>Archosauria</taxon>
        <taxon>Dinosauria</taxon>
        <taxon>Saurischia</taxon>
        <taxon>Theropoda</taxon>
        <taxon>Coelurosauria</taxon>
        <taxon>Aves</taxon>
        <taxon>Neognathae</taxon>
        <taxon>Neoaves</taxon>
        <taxon>Telluraves</taxon>
        <taxon>Australaves</taxon>
        <taxon>Passeriformes</taxon>
        <taxon>Corvoidea</taxon>
        <taxon>Monarchidae</taxon>
        <taxon>Myiagra</taxon>
    </lineage>
</organism>
<evidence type="ECO:0000313" key="2">
    <source>
        <dbReference type="EMBL" id="NXH31288.1"/>
    </source>
</evidence>
<evidence type="ECO:0000259" key="1">
    <source>
        <dbReference type="PROSITE" id="PS50835"/>
    </source>
</evidence>
<dbReference type="InterPro" id="IPR036179">
    <property type="entry name" value="Ig-like_dom_sf"/>
</dbReference>
<keyword evidence="3" id="KW-1185">Reference proteome</keyword>
<name>A0A7K9IZK7_9CORV</name>
<dbReference type="InterPro" id="IPR013783">
    <property type="entry name" value="Ig-like_fold"/>
</dbReference>
<dbReference type="InterPro" id="IPR050160">
    <property type="entry name" value="MHC/Immunoglobulin"/>
</dbReference>
<protein>
    <submittedName>
        <fullName evidence="2">DMA protein</fullName>
    </submittedName>
</protein>
<accession>A0A7K9IZK7</accession>
<dbReference type="InterPro" id="IPR003597">
    <property type="entry name" value="Ig_C1-set"/>
</dbReference>
<dbReference type="Gene3D" id="2.60.40.10">
    <property type="entry name" value="Immunoglobulins"/>
    <property type="match status" value="1"/>
</dbReference>
<feature type="domain" description="Ig-like" evidence="1">
    <location>
        <begin position="3"/>
        <end position="92"/>
    </location>
</feature>
<reference evidence="2 3" key="1">
    <citation type="submission" date="2019-09" db="EMBL/GenBank/DDBJ databases">
        <title>Bird 10,000 Genomes (B10K) Project - Family phase.</title>
        <authorList>
            <person name="Zhang G."/>
        </authorList>
    </citation>
    <scope>NUCLEOTIDE SEQUENCE [LARGE SCALE GENOMIC DNA]</scope>
    <source>
        <strain evidence="2">B10K-DU-001-33</strain>
        <tissue evidence="2">Muscle</tissue>
    </source>
</reference>
<dbReference type="PANTHER" id="PTHR19944:SF50">
    <property type="entry name" value="HLA CLASS II HISTOCOMPATIBILITY ANTIGEN, DM ALPHA CHAIN"/>
    <property type="match status" value="1"/>
</dbReference>